<evidence type="ECO:0000259" key="1">
    <source>
        <dbReference type="Pfam" id="PF04296"/>
    </source>
</evidence>
<feature type="domain" description="YlxR" evidence="1">
    <location>
        <begin position="14"/>
        <end position="86"/>
    </location>
</feature>
<organism evidence="2 3">
    <name type="scientific">Candidatus Phycosocius bacilliformis</name>
    <dbReference type="NCBI Taxonomy" id="1445552"/>
    <lineage>
        <taxon>Bacteria</taxon>
        <taxon>Pseudomonadati</taxon>
        <taxon>Pseudomonadota</taxon>
        <taxon>Alphaproteobacteria</taxon>
        <taxon>Caulobacterales</taxon>
        <taxon>Caulobacterales incertae sedis</taxon>
        <taxon>Candidatus Phycosocius</taxon>
    </lineage>
</organism>
<dbReference type="Pfam" id="PF04296">
    <property type="entry name" value="YlxR"/>
    <property type="match status" value="1"/>
</dbReference>
<evidence type="ECO:0000313" key="2">
    <source>
        <dbReference type="EMBL" id="GBF59216.1"/>
    </source>
</evidence>
<dbReference type="InterPro" id="IPR035931">
    <property type="entry name" value="YlxR-like_sf"/>
</dbReference>
<dbReference type="Proteomes" id="UP000245086">
    <property type="component" value="Unassembled WGS sequence"/>
</dbReference>
<dbReference type="AlphaFoldDB" id="A0A2P2EDT8"/>
<dbReference type="Gene3D" id="3.30.1230.10">
    <property type="entry name" value="YlxR-like"/>
    <property type="match status" value="1"/>
</dbReference>
<comment type="caution">
    <text evidence="2">The sequence shown here is derived from an EMBL/GenBank/DDBJ whole genome shotgun (WGS) entry which is preliminary data.</text>
</comment>
<dbReference type="PANTHER" id="PTHR34215:SF1">
    <property type="entry name" value="YLXR DOMAIN-CONTAINING PROTEIN"/>
    <property type="match status" value="1"/>
</dbReference>
<dbReference type="NCBIfam" id="NF006622">
    <property type="entry name" value="PRK09190.1"/>
    <property type="match status" value="1"/>
</dbReference>
<dbReference type="RefSeq" id="WP_108986108.1">
    <property type="nucleotide sequence ID" value="NZ_BFBR01000011.1"/>
</dbReference>
<dbReference type="Gene3D" id="3.30.1330.30">
    <property type="match status" value="1"/>
</dbReference>
<keyword evidence="3" id="KW-1185">Reference proteome</keyword>
<dbReference type="EMBL" id="BFBR01000011">
    <property type="protein sequence ID" value="GBF59216.1"/>
    <property type="molecule type" value="Genomic_DNA"/>
</dbReference>
<accession>A0A2P2EDT8</accession>
<dbReference type="SUPFAM" id="SSF55315">
    <property type="entry name" value="L30e-like"/>
    <property type="match status" value="1"/>
</dbReference>
<dbReference type="InterPro" id="IPR007393">
    <property type="entry name" value="YlxR_dom"/>
</dbReference>
<dbReference type="OrthoDB" id="9799836at2"/>
<evidence type="ECO:0000313" key="3">
    <source>
        <dbReference type="Proteomes" id="UP000245086"/>
    </source>
</evidence>
<name>A0A2P2EDT8_9PROT</name>
<dbReference type="PANTHER" id="PTHR34215">
    <property type="entry name" value="BLL0784 PROTEIN"/>
    <property type="match status" value="1"/>
</dbReference>
<protein>
    <recommendedName>
        <fullName evidence="1">YlxR domain-containing protein</fullName>
    </recommendedName>
</protein>
<dbReference type="InterPro" id="IPR029064">
    <property type="entry name" value="Ribosomal_eL30-like_sf"/>
</dbReference>
<dbReference type="InterPro" id="IPR037465">
    <property type="entry name" value="YlxR"/>
</dbReference>
<sequence>MDKTERREGAGRVRRCIATQEVQPEAGLIRFVADLDGLLFPDPAARAPGRGVWVAANRQALTQAIAKNAFARSLKRPVKLPEDLIERTVTGLRQRCLNHLSLARKAGELVIGSDQVAAALRAAAPSWRIEACDGSADGRGKLDGLARAWGGVPTAGCFTGVEMGMALGRDVVVHAVLLPGRLADSWTTDIRRLAGFVPLVPDDWPRDGS</sequence>
<dbReference type="SUPFAM" id="SSF64376">
    <property type="entry name" value="YlxR-like"/>
    <property type="match status" value="1"/>
</dbReference>
<proteinExistence type="predicted"/>
<reference evidence="2 3" key="1">
    <citation type="journal article" date="2018" name="Genome Announc.">
        <title>Draft Genome Sequence of "Candidatus Phycosocius bacilliformis," an Alphaproteobacterial Ectosymbiont of the Hydrocarbon-Producing Green Alga Botryococcus braunii.</title>
        <authorList>
            <person name="Tanabe Y."/>
            <person name="Yamaguchi H."/>
            <person name="Watanabe M.M."/>
        </authorList>
    </citation>
    <scope>NUCLEOTIDE SEQUENCE [LARGE SCALE GENOMIC DNA]</scope>
    <source>
        <strain evidence="2 3">BOTRYCO-2</strain>
    </source>
</reference>
<gene>
    <name evidence="2" type="ORF">PbB2_02908</name>
</gene>